<feature type="region of interest" description="Disordered" evidence="1">
    <location>
        <begin position="77"/>
        <end position="105"/>
    </location>
</feature>
<dbReference type="AlphaFoldDB" id="A0AA96J9V3"/>
<accession>A0AA96J9V3</accession>
<dbReference type="RefSeq" id="WP_313542133.1">
    <property type="nucleotide sequence ID" value="NZ_CP134880.1"/>
</dbReference>
<sequence length="313" mass="33835">MSEPITVNNWKRYGQHRGYANLPDGTRVGWIDVPTGTITIESPEHDAEARAALGEWHCALPQVPAVAEPSMLADVEDEAAAQSVVATDTSKTAPAPDPEREATDLANRVPGQNAREQEGLAWEREKRLGNTIAWAGRVAGAHTDYRAWKLGAEGEEAVGKGLKKVGKRGWKVLHSIPCEGDTDIDHLVIGPPGVFLVNTKHHPKAKVTETKYGVMVNGGKTEHFPQIRAQVKKATAALAAALGHPVRITGVVAIFNGGLSQPELKTASSARDVKVVTNWNISNALLRLEPVLSDAEVEEIHAVARQPRTWKKD</sequence>
<dbReference type="KEGG" id="dcp:RN607_09305"/>
<protein>
    <submittedName>
        <fullName evidence="3">Nuclease-related domain-containing protein</fullName>
    </submittedName>
</protein>
<evidence type="ECO:0000313" key="3">
    <source>
        <dbReference type="EMBL" id="WNM26398.1"/>
    </source>
</evidence>
<dbReference type="Pfam" id="PF08378">
    <property type="entry name" value="NERD"/>
    <property type="match status" value="1"/>
</dbReference>
<reference evidence="3" key="1">
    <citation type="submission" date="2023-09" db="EMBL/GenBank/DDBJ databases">
        <title>Demequina sp. a novel bacteria isolated from Capsicum annuum.</title>
        <authorList>
            <person name="Humaira Z."/>
            <person name="Lee J."/>
            <person name="Cho D."/>
        </authorList>
    </citation>
    <scope>NUCLEOTIDE SEQUENCE</scope>
    <source>
        <strain evidence="3">PMTSA13</strain>
    </source>
</reference>
<evidence type="ECO:0000259" key="2">
    <source>
        <dbReference type="PROSITE" id="PS50965"/>
    </source>
</evidence>
<name>A0AA96J9V3_9MICO</name>
<dbReference type="InterPro" id="IPR011528">
    <property type="entry name" value="NERD"/>
</dbReference>
<evidence type="ECO:0000256" key="1">
    <source>
        <dbReference type="SAM" id="MobiDB-lite"/>
    </source>
</evidence>
<dbReference type="PROSITE" id="PS50965">
    <property type="entry name" value="NERD"/>
    <property type="match status" value="1"/>
</dbReference>
<feature type="domain" description="NERD" evidence="2">
    <location>
        <begin position="150"/>
        <end position="261"/>
    </location>
</feature>
<dbReference type="EMBL" id="CP134880">
    <property type="protein sequence ID" value="WNM26398.1"/>
    <property type="molecule type" value="Genomic_DNA"/>
</dbReference>
<proteinExistence type="predicted"/>
<dbReference type="Proteomes" id="UP001303408">
    <property type="component" value="Chromosome"/>
</dbReference>
<gene>
    <name evidence="3" type="ORF">RN607_09305</name>
</gene>
<organism evidence="3">
    <name type="scientific">Demequina capsici</name>
    <dbReference type="NCBI Taxonomy" id="3075620"/>
    <lineage>
        <taxon>Bacteria</taxon>
        <taxon>Bacillati</taxon>
        <taxon>Actinomycetota</taxon>
        <taxon>Actinomycetes</taxon>
        <taxon>Micrococcales</taxon>
        <taxon>Demequinaceae</taxon>
        <taxon>Demequina</taxon>
    </lineage>
</organism>